<dbReference type="GO" id="GO:0006402">
    <property type="term" value="P:mRNA catabolic process"/>
    <property type="evidence" value="ECO:0007669"/>
    <property type="project" value="InterPro"/>
</dbReference>
<gene>
    <name evidence="3" type="ORF">CHGG_09007</name>
</gene>
<dbReference type="VEuPathDB" id="FungiDB:CHGG_09007"/>
<dbReference type="AlphaFoldDB" id="Q2GSP7"/>
<dbReference type="HOGENOM" id="CLU_844678_0_0_1"/>
<protein>
    <recommendedName>
        <fullName evidence="5">Cell differentiation protein rcd1</fullName>
    </recommendedName>
</protein>
<feature type="transmembrane region" description="Helical" evidence="2">
    <location>
        <begin position="292"/>
        <end position="317"/>
    </location>
</feature>
<dbReference type="OMA" id="RIMESEX"/>
<reference evidence="4" key="1">
    <citation type="journal article" date="2015" name="Genome Announc.">
        <title>Draft genome sequence of the cellulolytic fungus Chaetomium globosum.</title>
        <authorList>
            <person name="Cuomo C.A."/>
            <person name="Untereiner W.A."/>
            <person name="Ma L.-J."/>
            <person name="Grabherr M."/>
            <person name="Birren B.W."/>
        </authorList>
    </citation>
    <scope>NUCLEOTIDE SEQUENCE [LARGE SCALE GENOMIC DNA]</scope>
    <source>
        <strain evidence="4">ATCC 6205 / CBS 148.51 / DSM 1962 / NBRC 6347 / NRRL 1970</strain>
    </source>
</reference>
<evidence type="ECO:0008006" key="5">
    <source>
        <dbReference type="Google" id="ProtNLM"/>
    </source>
</evidence>
<dbReference type="EMBL" id="CH408034">
    <property type="protein sequence ID" value="EAQ84993.1"/>
    <property type="molecule type" value="Genomic_DNA"/>
</dbReference>
<dbReference type="RefSeq" id="XP_001226934.1">
    <property type="nucleotide sequence ID" value="XM_001226933.1"/>
</dbReference>
<dbReference type="InParanoid" id="Q2GSP7"/>
<evidence type="ECO:0000256" key="2">
    <source>
        <dbReference type="SAM" id="Phobius"/>
    </source>
</evidence>
<keyword evidence="2" id="KW-0812">Transmembrane</keyword>
<name>Q2GSP7_CHAGB</name>
<keyword evidence="2" id="KW-0472">Membrane</keyword>
<evidence type="ECO:0000313" key="3">
    <source>
        <dbReference type="EMBL" id="EAQ84993.1"/>
    </source>
</evidence>
<dbReference type="Gene3D" id="1.25.10.10">
    <property type="entry name" value="Leucine-rich Repeat Variant"/>
    <property type="match status" value="2"/>
</dbReference>
<organism evidence="3 4">
    <name type="scientific">Chaetomium globosum (strain ATCC 6205 / CBS 148.51 / DSM 1962 / NBRC 6347 / NRRL 1970)</name>
    <name type="common">Soil fungus</name>
    <dbReference type="NCBI Taxonomy" id="306901"/>
    <lineage>
        <taxon>Eukaryota</taxon>
        <taxon>Fungi</taxon>
        <taxon>Dikarya</taxon>
        <taxon>Ascomycota</taxon>
        <taxon>Pezizomycotina</taxon>
        <taxon>Sordariomycetes</taxon>
        <taxon>Sordariomycetidae</taxon>
        <taxon>Sordariales</taxon>
        <taxon>Chaetomiaceae</taxon>
        <taxon>Chaetomium</taxon>
    </lineage>
</organism>
<dbReference type="PANTHER" id="PTHR12262">
    <property type="entry name" value="CCR4-NOT TRANSCRIPTION COMPLEX SUBUNIT 9"/>
    <property type="match status" value="1"/>
</dbReference>
<feature type="compositionally biased region" description="Low complexity" evidence="1">
    <location>
        <begin position="22"/>
        <end position="38"/>
    </location>
</feature>
<dbReference type="STRING" id="306901.Q2GSP7"/>
<dbReference type="OrthoDB" id="1183224at2759"/>
<proteinExistence type="predicted"/>
<feature type="region of interest" description="Disordered" evidence="1">
    <location>
        <begin position="19"/>
        <end position="38"/>
    </location>
</feature>
<keyword evidence="2" id="KW-1133">Transmembrane helix</keyword>
<dbReference type="InterPro" id="IPR007216">
    <property type="entry name" value="CNOT9"/>
</dbReference>
<dbReference type="Pfam" id="PF04078">
    <property type="entry name" value="Rcd1"/>
    <property type="match status" value="1"/>
</dbReference>
<keyword evidence="4" id="KW-1185">Reference proteome</keyword>
<dbReference type="GO" id="GO:0030014">
    <property type="term" value="C:CCR4-NOT complex"/>
    <property type="evidence" value="ECO:0007669"/>
    <property type="project" value="InterPro"/>
</dbReference>
<evidence type="ECO:0000256" key="1">
    <source>
        <dbReference type="SAM" id="MobiDB-lite"/>
    </source>
</evidence>
<dbReference type="Proteomes" id="UP000001056">
    <property type="component" value="Unassembled WGS sequence"/>
</dbReference>
<accession>Q2GSP7</accession>
<sequence>MMPNPHVYGHHQYPQADSAWMHQQTSHQHHAQAAAAAANVAQQQHYNRIASAHNSAGVLAQAHAQESTLESSVSEDNRRTLQYIADLLNENTREGALLELSKKREQVPELALILWHSFAHIPLYLYPFLNTTSKSRPFEYLRLTSLGVIGALVKNDSSEVINFLLTTEIIPLCLRIMETGSELSKTVAIFIVQKILLDDNGLNYICATYERFYAVGTVLSNMVAQLVEQQTARLLKHVLPKSYRYAASSARLWPTTTEIPCPNNAQRLGGIVAFLSYTKAGGTKDGSNRKTVFWPGLAVAHFVAAPTYLAVEILVALSWARSLRWGTCC</sequence>
<evidence type="ECO:0000313" key="4">
    <source>
        <dbReference type="Proteomes" id="UP000001056"/>
    </source>
</evidence>
<dbReference type="GeneID" id="4395444"/>
<dbReference type="InterPro" id="IPR011989">
    <property type="entry name" value="ARM-like"/>
</dbReference>
<dbReference type="eggNOG" id="KOG3036">
    <property type="taxonomic scope" value="Eukaryota"/>
</dbReference>